<evidence type="ECO:0000259" key="5">
    <source>
        <dbReference type="Pfam" id="PF07715"/>
    </source>
</evidence>
<dbReference type="Proteomes" id="UP001319865">
    <property type="component" value="Chromosome"/>
</dbReference>
<dbReference type="SUPFAM" id="SSF56935">
    <property type="entry name" value="Porins"/>
    <property type="match status" value="1"/>
</dbReference>
<comment type="subcellular location">
    <subcellularLocation>
        <location evidence="1">Cell outer membrane</location>
    </subcellularLocation>
</comment>
<evidence type="ECO:0000256" key="1">
    <source>
        <dbReference type="ARBA" id="ARBA00004442"/>
    </source>
</evidence>
<dbReference type="Gene3D" id="2.60.40.1120">
    <property type="entry name" value="Carboxypeptidase-like, regulatory domain"/>
    <property type="match status" value="1"/>
</dbReference>
<dbReference type="InterPro" id="IPR036942">
    <property type="entry name" value="Beta-barrel_TonB_sf"/>
</dbReference>
<dbReference type="Pfam" id="PF14905">
    <property type="entry name" value="OMP_b-brl_3"/>
    <property type="match status" value="1"/>
</dbReference>
<proteinExistence type="predicted"/>
<dbReference type="Gene3D" id="2.40.170.20">
    <property type="entry name" value="TonB-dependent receptor, beta-barrel domain"/>
    <property type="match status" value="1"/>
</dbReference>
<evidence type="ECO:0000256" key="4">
    <source>
        <dbReference type="SAM" id="SignalP"/>
    </source>
</evidence>
<dbReference type="PANTHER" id="PTHR40980">
    <property type="entry name" value="PLUG DOMAIN-CONTAINING PROTEIN"/>
    <property type="match status" value="1"/>
</dbReference>
<keyword evidence="8" id="KW-1185">Reference proteome</keyword>
<protein>
    <submittedName>
        <fullName evidence="7">TonB-dependent receptor</fullName>
    </submittedName>
</protein>
<dbReference type="Pfam" id="PF07715">
    <property type="entry name" value="Plug"/>
    <property type="match status" value="1"/>
</dbReference>
<dbReference type="InterPro" id="IPR008969">
    <property type="entry name" value="CarboxyPept-like_regulatory"/>
</dbReference>
<keyword evidence="4" id="KW-0732">Signal</keyword>
<sequence length="922" mass="104236">MKLKFVLFTLLMCSIGLAQSKGTVSGTILDKESNNQPLPFANVVIKGTSIGVNTDMDGKYSINLNEGNYIIQFSFVGYENIEVPITIKSNETVVINKTLGSGNYTLKDVVVRAKVNREKATALLLEQKNAVAIKQSIGAQELSAKGISDVEEGLTKITGISKVDSKGLFIRGLEDRYNNLLINNLAVPSNSPFKKIIPLDQLPTDVVGYMDVFKTFNPDIYGDFSGATIDVTTSQPTESQTKISFGTGFTTNNNLSDFLLSNDATNTKSFFGFGGQERAIPKEYGTIPSARISNEFDSTWDVTKKQSPLNTSFGLSHSDKFEIGKNNQKLYYNFSTNFENKYQIREGVDRTFSQGQGIYDNNLNRKQFKFQTQSSALFGLQYKSDRLNLFTNSLFLKTTENIIQDQVGYTRTAVQNPNEFIRLNQYEETQFFTNQAFGNYKITADDKHSINAGISYTRTNYNQPDRKFVTGRLVNANQIETQYGSNNLIRQFFNIDNNFHLSGKFEYNLKFGKKEDLKNKLSFGYNGFAEYLISKFRFAFGKPNGASIPYNVAANNIDAEIQKDIAANRVYFQEESSSEYKTKVFQRADGVYTNLLIHLNEKLEFNTGIRLENTIREFKYRTISDPISSPYRKKNLDKLYVLPSLNIKYQATEKSNIRFAASKTYTKPVLFESLDINLINADGTTEIGNSNLINSENYNADLKFELFPTKNEMFAATLFAKYIDNPIERTIQASATGSGQTITYFNNDSATLFGAEFEVLLQLSRINENLKGLSFGFNTSLMLTEAVVNKNRVGYFDTYEKRDLQGASNWLINSDLKYEFSNNDKWKNTASLVYSVYGDRIFAVGVAGYDHIYEKPFNKLDFVWSSVIDKKWNLKFSVDNILNPVYRRELGTKNKIAIDEASLLLQSFQRGVGFSTSVSYTF</sequence>
<dbReference type="InterPro" id="IPR037066">
    <property type="entry name" value="Plug_dom_sf"/>
</dbReference>
<organism evidence="7 8">
    <name type="scientific">Flavobacterium ammonificans</name>
    <dbReference type="NCBI Taxonomy" id="1751056"/>
    <lineage>
        <taxon>Bacteria</taxon>
        <taxon>Pseudomonadati</taxon>
        <taxon>Bacteroidota</taxon>
        <taxon>Flavobacteriia</taxon>
        <taxon>Flavobacteriales</taxon>
        <taxon>Flavobacteriaceae</taxon>
        <taxon>Flavobacterium</taxon>
    </lineage>
</organism>
<feature type="domain" description="TonB-dependent receptor plug" evidence="5">
    <location>
        <begin position="129"/>
        <end position="224"/>
    </location>
</feature>
<reference evidence="7 8" key="1">
    <citation type="journal article" date="2022" name="Int. J. Syst. Evol. Microbiol.">
        <title>Flavobacterium ammonificans sp. nov. and Flavobacterium ammoniigenes sp. nov., ammonifying bacteria isolated from surface river water.</title>
        <authorList>
            <person name="Watanabe K."/>
            <person name="Kitamura T."/>
            <person name="Ogata Y."/>
            <person name="Shindo C."/>
            <person name="Suda W."/>
        </authorList>
    </citation>
    <scope>NUCLEOTIDE SEQUENCE [LARGE SCALE GENOMIC DNA]</scope>
    <source>
        <strain evidence="7 8">GENT11</strain>
    </source>
</reference>
<dbReference type="InterPro" id="IPR012910">
    <property type="entry name" value="Plug_dom"/>
</dbReference>
<dbReference type="RefSeq" id="WP_229330466.1">
    <property type="nucleotide sequence ID" value="NZ_AP025183.1"/>
</dbReference>
<dbReference type="Pfam" id="PF13715">
    <property type="entry name" value="CarbopepD_reg_2"/>
    <property type="match status" value="1"/>
</dbReference>
<keyword evidence="2" id="KW-0472">Membrane</keyword>
<dbReference type="Gene3D" id="2.170.130.10">
    <property type="entry name" value="TonB-dependent receptor, plug domain"/>
    <property type="match status" value="1"/>
</dbReference>
<evidence type="ECO:0000313" key="8">
    <source>
        <dbReference type="Proteomes" id="UP001319865"/>
    </source>
</evidence>
<name>A0ABM7UWD4_9FLAO</name>
<keyword evidence="3" id="KW-0998">Cell outer membrane</keyword>
<feature type="domain" description="Outer membrane protein beta-barrel" evidence="6">
    <location>
        <begin position="568"/>
        <end position="891"/>
    </location>
</feature>
<evidence type="ECO:0000313" key="7">
    <source>
        <dbReference type="EMBL" id="BDB51953.1"/>
    </source>
</evidence>
<dbReference type="PANTHER" id="PTHR40980:SF5">
    <property type="entry name" value="TONB-DEPENDENT RECEPTOR"/>
    <property type="match status" value="1"/>
</dbReference>
<reference evidence="7 8" key="2">
    <citation type="journal article" date="2022" name="Microorganisms">
        <title>Complete Genome Sequences of Two Flavobacterium ammonificans Strains and a Flavobacterium ammoniigenes Strain of Ammonifying Bacterioplankton Isolated from Surface River Water.</title>
        <authorList>
            <person name="Suda W."/>
            <person name="Ogata Y."/>
            <person name="Shindo C."/>
            <person name="Watanabe K."/>
        </authorList>
    </citation>
    <scope>NUCLEOTIDE SEQUENCE [LARGE SCALE GENOMIC DNA]</scope>
    <source>
        <strain evidence="7 8">GENT11</strain>
    </source>
</reference>
<feature type="chain" id="PRO_5045747640" evidence="4">
    <location>
        <begin position="19"/>
        <end position="922"/>
    </location>
</feature>
<gene>
    <name evidence="7" type="ORF">GENT11_02650</name>
</gene>
<dbReference type="SUPFAM" id="SSF49464">
    <property type="entry name" value="Carboxypeptidase regulatory domain-like"/>
    <property type="match status" value="1"/>
</dbReference>
<evidence type="ECO:0000259" key="6">
    <source>
        <dbReference type="Pfam" id="PF14905"/>
    </source>
</evidence>
<dbReference type="EMBL" id="AP025183">
    <property type="protein sequence ID" value="BDB51953.1"/>
    <property type="molecule type" value="Genomic_DNA"/>
</dbReference>
<accession>A0ABM7UWD4</accession>
<evidence type="ECO:0000256" key="3">
    <source>
        <dbReference type="ARBA" id="ARBA00023237"/>
    </source>
</evidence>
<dbReference type="InterPro" id="IPR041700">
    <property type="entry name" value="OMP_b-brl_3"/>
</dbReference>
<feature type="signal peptide" evidence="4">
    <location>
        <begin position="1"/>
        <end position="18"/>
    </location>
</feature>
<evidence type="ECO:0000256" key="2">
    <source>
        <dbReference type="ARBA" id="ARBA00023136"/>
    </source>
</evidence>
<keyword evidence="7" id="KW-0675">Receptor</keyword>